<feature type="domain" description="DUF7088" evidence="4">
    <location>
        <begin position="69"/>
        <end position="180"/>
    </location>
</feature>
<evidence type="ECO:0000313" key="6">
    <source>
        <dbReference type="Proteomes" id="UP001228690"/>
    </source>
</evidence>
<dbReference type="Proteomes" id="UP001228690">
    <property type="component" value="Chromosome"/>
</dbReference>
<dbReference type="EMBL" id="CP123443">
    <property type="protein sequence ID" value="WGK69385.1"/>
    <property type="molecule type" value="Genomic_DNA"/>
</dbReference>
<protein>
    <submittedName>
        <fullName evidence="5">Gldg family protein</fullName>
    </submittedName>
</protein>
<organism evidence="5 6">
    <name type="scientific">Candidatus Haliotispira prima</name>
    <dbReference type="NCBI Taxonomy" id="3034016"/>
    <lineage>
        <taxon>Bacteria</taxon>
        <taxon>Pseudomonadati</taxon>
        <taxon>Spirochaetota</taxon>
        <taxon>Spirochaetia</taxon>
        <taxon>Spirochaetales</taxon>
        <taxon>Spirochaetaceae</taxon>
        <taxon>Candidatus Haliotispira</taxon>
    </lineage>
</organism>
<gene>
    <name evidence="5" type="ORF">P0082_00580</name>
</gene>
<feature type="compositionally biased region" description="Basic and acidic residues" evidence="1">
    <location>
        <begin position="626"/>
        <end position="640"/>
    </location>
</feature>
<dbReference type="Pfam" id="PF09822">
    <property type="entry name" value="ABC_transp_aux"/>
    <property type="match status" value="1"/>
</dbReference>
<dbReference type="RefSeq" id="WP_326927568.1">
    <property type="nucleotide sequence ID" value="NZ_CP123443.1"/>
</dbReference>
<accession>A0ABY8MII3</accession>
<keyword evidence="2" id="KW-0472">Membrane</keyword>
<reference evidence="5 6" key="1">
    <citation type="submission" date="2023-04" db="EMBL/GenBank/DDBJ databases">
        <title>Spirochaete genome identified in red abalone sample constitutes a novel genus.</title>
        <authorList>
            <person name="Sharma S.P."/>
            <person name="Purcell C.M."/>
            <person name="Hyde J.R."/>
            <person name="Severin A.J."/>
        </authorList>
    </citation>
    <scope>NUCLEOTIDE SEQUENCE [LARGE SCALE GENOMIC DNA]</scope>
    <source>
        <strain evidence="5 6">SP-2023</strain>
    </source>
</reference>
<proteinExistence type="predicted"/>
<dbReference type="InterPro" id="IPR055396">
    <property type="entry name" value="DUF7088"/>
</dbReference>
<evidence type="ECO:0000259" key="3">
    <source>
        <dbReference type="Pfam" id="PF09822"/>
    </source>
</evidence>
<keyword evidence="6" id="KW-1185">Reference proteome</keyword>
<evidence type="ECO:0000259" key="4">
    <source>
        <dbReference type="Pfam" id="PF23357"/>
    </source>
</evidence>
<feature type="transmembrane region" description="Helical" evidence="2">
    <location>
        <begin position="44"/>
        <end position="63"/>
    </location>
</feature>
<evidence type="ECO:0000256" key="1">
    <source>
        <dbReference type="SAM" id="MobiDB-lite"/>
    </source>
</evidence>
<feature type="region of interest" description="Disordered" evidence="1">
    <location>
        <begin position="624"/>
        <end position="652"/>
    </location>
</feature>
<dbReference type="InterPro" id="IPR019196">
    <property type="entry name" value="ABC_transp_unknown"/>
</dbReference>
<name>A0ABY8MII3_9SPIO</name>
<sequence>MNSTATSDQSSNELGRADKLGSSGPLGLLGKLQLSKKSYQGTRFCLYILVIVLLNAVASFLSVRADLTEQKIYSLAPVSKATVAQLEEPVTIRVYLSGNLPSHYNILSSLLRDLLQTYRKNAKRGMFSYSINMIRSDDESEKTRKLQEEARKYGIEPIQLQGSDGNEIKAVLAYLGLVISQGENLEVISPLSPDNNIQYTITAALQKMSRKGSALLSMKENVKVYYYFSPLVGELDGGKYAGFPANFERVMKAAGEQLYGRVESRVADPAKLPPGLPNPGELRDLPDTEITGPDGKVEKVYSAIVIENEGRYSSFSLLRMEPTLELGPEGLQQRNTVNVIDPSRLEGQLSEIVVGSLGIAQNVGYIADRETAGFNPPNPQVPAQGANLYQFSQAARDLYKFQPVNLDEGIGKDINVLMLVDPKRQLSDWDLYRIDQFVMRGGRLVVAMEPYQIMQSPYGYGAQFIPNPNIGGIESNGEKKENHTLIDVLRHYGIEYQDAMVFDKNSFIQRGADQRTGGYQETPVYYIPEINAKLASDLPFIRNLKKLYSYNSAPLKAVTGEEGTNEEAGEKQHSPVLVLLRSSPESWTEKMDEGSKDLNNILPPEADKLSRQNLIMATDGPLESFFRNKDIPEPPKKEQNQSEDADNAGFPEGDLSLAGIQDAFIERAERGRVLVSGTSLIFDAQLLSVPTNKALALNLLDYLAGNQDMADLRARSGVPNFIGNEIGKGGKDLIKWFNILGLPFLAGLFGLLMLLNWRRRQLQLRAVFSAP</sequence>
<feature type="transmembrane region" description="Helical" evidence="2">
    <location>
        <begin position="736"/>
        <end position="755"/>
    </location>
</feature>
<keyword evidence="2" id="KW-1133">Transmembrane helix</keyword>
<keyword evidence="2" id="KW-0812">Transmembrane</keyword>
<feature type="domain" description="ABC-type uncharacterised transport system" evidence="3">
    <location>
        <begin position="382"/>
        <end position="686"/>
    </location>
</feature>
<dbReference type="Pfam" id="PF23357">
    <property type="entry name" value="DUF7088"/>
    <property type="match status" value="1"/>
</dbReference>
<evidence type="ECO:0000313" key="5">
    <source>
        <dbReference type="EMBL" id="WGK69385.1"/>
    </source>
</evidence>
<feature type="region of interest" description="Disordered" evidence="1">
    <location>
        <begin position="269"/>
        <end position="291"/>
    </location>
</feature>
<evidence type="ECO:0000256" key="2">
    <source>
        <dbReference type="SAM" id="Phobius"/>
    </source>
</evidence>